<dbReference type="SUPFAM" id="SSF48150">
    <property type="entry name" value="DNA-glycosylase"/>
    <property type="match status" value="1"/>
</dbReference>
<evidence type="ECO:0000256" key="7">
    <source>
        <dbReference type="ARBA" id="ARBA00023268"/>
    </source>
</evidence>
<keyword evidence="8" id="KW-0326">Glycosidase</keyword>
<accession>A0A2X2UMU1</accession>
<dbReference type="Gene3D" id="1.10.340.30">
    <property type="entry name" value="Hypothetical protein, domain 2"/>
    <property type="match status" value="1"/>
</dbReference>
<sequence>MVQVNLDNFSVKQIAQSGQCFRMNEIKPGVFQVIAYGKRLVVEQEGQRVTFHCEEKEYKDLWRRYFDLETNYRYYIDHIDPEDPYLTAAVKVGGGIRILRQELWETMVNFIISQNNSIPRIQKSIETLCLFCGKGHEEADGVWYEFPRPEALLVEEDLASAKLGYRAKYITELAKNVTDGVISLEALAAMEQEEAGNYLKSIYGVGAKVADCIQLFSLHQLDSFPIDTWIKQIISAKYGGKFPVEMYSGFAGVIQQYIFYYARQRAEKKA</sequence>
<evidence type="ECO:0000256" key="1">
    <source>
        <dbReference type="ARBA" id="ARBA00010679"/>
    </source>
</evidence>
<dbReference type="SMART" id="SM00478">
    <property type="entry name" value="ENDO3c"/>
    <property type="match status" value="1"/>
</dbReference>
<dbReference type="GO" id="GO:0140078">
    <property type="term" value="F:class I DNA-(apurinic or apyrimidinic site) endonuclease activity"/>
    <property type="evidence" value="ECO:0007669"/>
    <property type="project" value="UniProtKB-EC"/>
</dbReference>
<evidence type="ECO:0000256" key="6">
    <source>
        <dbReference type="ARBA" id="ARBA00023239"/>
    </source>
</evidence>
<dbReference type="EMBL" id="UAVW01000016">
    <property type="protein sequence ID" value="SQB14881.1"/>
    <property type="molecule type" value="Genomic_DNA"/>
</dbReference>
<organism evidence="11 12">
    <name type="scientific">Enterocloster clostridioformis</name>
    <dbReference type="NCBI Taxonomy" id="1531"/>
    <lineage>
        <taxon>Bacteria</taxon>
        <taxon>Bacillati</taxon>
        <taxon>Bacillota</taxon>
        <taxon>Clostridia</taxon>
        <taxon>Lachnospirales</taxon>
        <taxon>Lachnospiraceae</taxon>
        <taxon>Enterocloster</taxon>
    </lineage>
</organism>
<dbReference type="AlphaFoldDB" id="A0A2X2UMU1"/>
<evidence type="ECO:0000259" key="10">
    <source>
        <dbReference type="SMART" id="SM00478"/>
    </source>
</evidence>
<keyword evidence="3" id="KW-0227">DNA damage</keyword>
<dbReference type="InterPro" id="IPR012904">
    <property type="entry name" value="OGG_N"/>
</dbReference>
<dbReference type="Pfam" id="PF07934">
    <property type="entry name" value="OGG_N"/>
    <property type="match status" value="1"/>
</dbReference>
<dbReference type="InterPro" id="IPR052054">
    <property type="entry name" value="Oxidative_DNA_repair_enzyme"/>
</dbReference>
<evidence type="ECO:0000256" key="5">
    <source>
        <dbReference type="ARBA" id="ARBA00023204"/>
    </source>
</evidence>
<proteinExistence type="inferred from homology"/>
<comment type="similarity">
    <text evidence="1">Belongs to the type-1 OGG1 family.</text>
</comment>
<dbReference type="Gene3D" id="3.30.310.260">
    <property type="match status" value="1"/>
</dbReference>
<dbReference type="SUPFAM" id="SSF55945">
    <property type="entry name" value="TATA-box binding protein-like"/>
    <property type="match status" value="1"/>
</dbReference>
<dbReference type="InterPro" id="IPR011257">
    <property type="entry name" value="DNA_glycosylase"/>
</dbReference>
<dbReference type="PANTHER" id="PTHR10242">
    <property type="entry name" value="8-OXOGUANINE DNA GLYCOSYLASE"/>
    <property type="match status" value="1"/>
</dbReference>
<evidence type="ECO:0000313" key="12">
    <source>
        <dbReference type="Proteomes" id="UP000251853"/>
    </source>
</evidence>
<keyword evidence="5" id="KW-0234">DNA repair</keyword>
<dbReference type="GO" id="GO:0006284">
    <property type="term" value="P:base-excision repair"/>
    <property type="evidence" value="ECO:0007669"/>
    <property type="project" value="InterPro"/>
</dbReference>
<evidence type="ECO:0000256" key="9">
    <source>
        <dbReference type="ARBA" id="ARBA00044632"/>
    </source>
</evidence>
<evidence type="ECO:0000256" key="2">
    <source>
        <dbReference type="ARBA" id="ARBA00012720"/>
    </source>
</evidence>
<keyword evidence="6" id="KW-0456">Lyase</keyword>
<dbReference type="Proteomes" id="UP000251853">
    <property type="component" value="Unassembled WGS sequence"/>
</dbReference>
<feature type="domain" description="HhH-GPD" evidence="10">
    <location>
        <begin position="112"/>
        <end position="263"/>
    </location>
</feature>
<dbReference type="GO" id="GO:0003684">
    <property type="term" value="F:damaged DNA binding"/>
    <property type="evidence" value="ECO:0007669"/>
    <property type="project" value="InterPro"/>
</dbReference>
<dbReference type="CDD" id="cd00056">
    <property type="entry name" value="ENDO3c"/>
    <property type="match status" value="1"/>
</dbReference>
<name>A0A2X2UMU1_9FIRM</name>
<evidence type="ECO:0000313" key="11">
    <source>
        <dbReference type="EMBL" id="SQB14881.1"/>
    </source>
</evidence>
<keyword evidence="4" id="KW-0378">Hydrolase</keyword>
<evidence type="ECO:0000256" key="3">
    <source>
        <dbReference type="ARBA" id="ARBA00022763"/>
    </source>
</evidence>
<reference evidence="11 12" key="1">
    <citation type="submission" date="2018-06" db="EMBL/GenBank/DDBJ databases">
        <authorList>
            <consortium name="Pathogen Informatics"/>
            <person name="Doyle S."/>
        </authorList>
    </citation>
    <scope>NUCLEOTIDE SEQUENCE [LARGE SCALE GENOMIC DNA]</scope>
    <source>
        <strain evidence="11 12">NCTC11224</strain>
    </source>
</reference>
<dbReference type="EC" id="4.2.99.18" evidence="2"/>
<evidence type="ECO:0000256" key="8">
    <source>
        <dbReference type="ARBA" id="ARBA00023295"/>
    </source>
</evidence>
<evidence type="ECO:0000256" key="4">
    <source>
        <dbReference type="ARBA" id="ARBA00022801"/>
    </source>
</evidence>
<dbReference type="PANTHER" id="PTHR10242:SF2">
    <property type="entry name" value="N-GLYCOSYLASE_DNA LYASE"/>
    <property type="match status" value="1"/>
</dbReference>
<dbReference type="InterPro" id="IPR003265">
    <property type="entry name" value="HhH-GPD_domain"/>
</dbReference>
<dbReference type="Gene3D" id="1.10.1670.10">
    <property type="entry name" value="Helix-hairpin-Helix base-excision DNA repair enzymes (C-terminal)"/>
    <property type="match status" value="1"/>
</dbReference>
<comment type="catalytic activity">
    <reaction evidence="9">
        <text>2'-deoxyribonucleotide-(2'-deoxyribose 5'-phosphate)-2'-deoxyribonucleotide-DNA = a 3'-end 2'-deoxyribonucleotide-(2,3-dehydro-2,3-deoxyribose 5'-phosphate)-DNA + a 5'-end 5'-phospho-2'-deoxyribonucleoside-DNA + H(+)</text>
        <dbReference type="Rhea" id="RHEA:66592"/>
        <dbReference type="Rhea" id="RHEA-COMP:13180"/>
        <dbReference type="Rhea" id="RHEA-COMP:16897"/>
        <dbReference type="Rhea" id="RHEA-COMP:17067"/>
        <dbReference type="ChEBI" id="CHEBI:15378"/>
        <dbReference type="ChEBI" id="CHEBI:136412"/>
        <dbReference type="ChEBI" id="CHEBI:157695"/>
        <dbReference type="ChEBI" id="CHEBI:167181"/>
        <dbReference type="EC" id="4.2.99.18"/>
    </reaction>
</comment>
<keyword evidence="7" id="KW-0511">Multifunctional enzyme</keyword>
<dbReference type="RefSeq" id="WP_112482697.1">
    <property type="nucleotide sequence ID" value="NZ_JAIWZC010000001.1"/>
</dbReference>
<dbReference type="GO" id="GO:0008534">
    <property type="term" value="F:oxidized purine nucleobase lesion DNA N-glycosylase activity"/>
    <property type="evidence" value="ECO:0007669"/>
    <property type="project" value="InterPro"/>
</dbReference>
<gene>
    <name evidence="11" type="ORF">NCTC11224_03935</name>
</gene>
<protein>
    <recommendedName>
        <fullName evidence="2">DNA-(apurinic or apyrimidinic site) lyase</fullName>
        <ecNumber evidence="2">4.2.99.18</ecNumber>
    </recommendedName>
</protein>
<dbReference type="InterPro" id="IPR023170">
    <property type="entry name" value="HhH_base_excis_C"/>
</dbReference>
<keyword evidence="12" id="KW-1185">Reference proteome</keyword>
<dbReference type="GO" id="GO:0006289">
    <property type="term" value="P:nucleotide-excision repair"/>
    <property type="evidence" value="ECO:0007669"/>
    <property type="project" value="InterPro"/>
</dbReference>